<dbReference type="EMBL" id="JARKIF010000004">
    <property type="protein sequence ID" value="KAJ7641278.1"/>
    <property type="molecule type" value="Genomic_DNA"/>
</dbReference>
<accession>A0AAD7C786</accession>
<evidence type="ECO:0000256" key="1">
    <source>
        <dbReference type="SAM" id="MobiDB-lite"/>
    </source>
</evidence>
<dbReference type="AlphaFoldDB" id="A0AAD7C786"/>
<keyword evidence="3" id="KW-1185">Reference proteome</keyword>
<proteinExistence type="predicted"/>
<feature type="compositionally biased region" description="Basic residues" evidence="1">
    <location>
        <begin position="873"/>
        <end position="882"/>
    </location>
</feature>
<dbReference type="Proteomes" id="UP001221142">
    <property type="component" value="Unassembled WGS sequence"/>
</dbReference>
<evidence type="ECO:0000313" key="3">
    <source>
        <dbReference type="Proteomes" id="UP001221142"/>
    </source>
</evidence>
<protein>
    <submittedName>
        <fullName evidence="2">Uncharacterized protein</fullName>
    </submittedName>
</protein>
<reference evidence="2" key="1">
    <citation type="submission" date="2023-03" db="EMBL/GenBank/DDBJ databases">
        <title>Massive genome expansion in bonnet fungi (Mycena s.s.) driven by repeated elements and novel gene families across ecological guilds.</title>
        <authorList>
            <consortium name="Lawrence Berkeley National Laboratory"/>
            <person name="Harder C.B."/>
            <person name="Miyauchi S."/>
            <person name="Viragh M."/>
            <person name="Kuo A."/>
            <person name="Thoen E."/>
            <person name="Andreopoulos B."/>
            <person name="Lu D."/>
            <person name="Skrede I."/>
            <person name="Drula E."/>
            <person name="Henrissat B."/>
            <person name="Morin E."/>
            <person name="Kohler A."/>
            <person name="Barry K."/>
            <person name="LaButti K."/>
            <person name="Morin E."/>
            <person name="Salamov A."/>
            <person name="Lipzen A."/>
            <person name="Mereny Z."/>
            <person name="Hegedus B."/>
            <person name="Baldrian P."/>
            <person name="Stursova M."/>
            <person name="Weitz H."/>
            <person name="Taylor A."/>
            <person name="Grigoriev I.V."/>
            <person name="Nagy L.G."/>
            <person name="Martin F."/>
            <person name="Kauserud H."/>
        </authorList>
    </citation>
    <scope>NUCLEOTIDE SEQUENCE</scope>
    <source>
        <strain evidence="2">9284</strain>
    </source>
</reference>
<feature type="region of interest" description="Disordered" evidence="1">
    <location>
        <begin position="814"/>
        <end position="882"/>
    </location>
</feature>
<feature type="compositionally biased region" description="Low complexity" evidence="1">
    <location>
        <begin position="829"/>
        <end position="841"/>
    </location>
</feature>
<gene>
    <name evidence="2" type="ORF">FB45DRAFT_785281</name>
</gene>
<organism evidence="2 3">
    <name type="scientific">Roridomyces roridus</name>
    <dbReference type="NCBI Taxonomy" id="1738132"/>
    <lineage>
        <taxon>Eukaryota</taxon>
        <taxon>Fungi</taxon>
        <taxon>Dikarya</taxon>
        <taxon>Basidiomycota</taxon>
        <taxon>Agaricomycotina</taxon>
        <taxon>Agaricomycetes</taxon>
        <taxon>Agaricomycetidae</taxon>
        <taxon>Agaricales</taxon>
        <taxon>Marasmiineae</taxon>
        <taxon>Mycenaceae</taxon>
        <taxon>Roridomyces</taxon>
    </lineage>
</organism>
<sequence length="882" mass="99308">MALTDLAQSLANIVADGLDNNAPLDPTYRDQEICAVLLDRRPDLRVLVEAAHDAETYGVVREHPAIQRNDERDRLTSYLKDEIRPNMEKFALSADPLKYWTPNSALDADPETVAHIQSLRVPSVGKKPEPALLIHNLGRFGEHDNLSSRVADIFRKHSHTFLVNVSGSGKTRLSLEGLCRNWGFYFTMQTDGTLLGANDIGHGLYNRLDHAEFSVELPPPSDSEYHTKLERNRKSVDEKFGAVFLSRLLIFQMYLEILQSRPEGIKEEHKRRWVLFQLQPRFPDRIHMKDLFKDLKRFTPRLDSEEVLDMIAVMLFKLRRIHGPEFHLFCVLDEAQVVSRLHTEAFHHDGVEYPLLREIIQSWGAKSSPQELSFVTVGTDIPKDVFATASFADSMRWLSDTGGFDEKAVHRDYVAAFLPPKYRVSPAGANFLDRMWSWCRGRHRLTDGLIKALLMEAFRAPNRLLDAYIVQATRYPPTDNEAADEPMRINTDDYNRLHELSENMFLKDMEAGLLASTIPEVVFHYLATGRHPQPFPAEMPLVRSGFGRFIDGDMQVVVLNEPLFIVTAARWLFTDQPPLASTDTFHALTRHQEHITSKSFTMFLVFHFERAFATGAVLSDVFSIPHKPVPRWANQRAHLFARNEPTEDDFPATSAHTVTEVESWLDGATPSLFCLTPTSDPDLIFHLKLEDDKIIRVILHSVVTSTILQNAQLKQTMQRFEPSHLLREEGTADTDLPEIDRVVAKLLDTTQTDGPSHILHVVASFPAKTYLKTVPSKATSASVFANLNTGRFERLTAEIKIQEIMAHIVSAVTVGKRKRDGGPGEDSTDALPAASDDPSPAQEDDSPPPPASPAKRPSGDADPEASDAEASRAKKRKGKKKA</sequence>
<evidence type="ECO:0000313" key="2">
    <source>
        <dbReference type="EMBL" id="KAJ7641278.1"/>
    </source>
</evidence>
<comment type="caution">
    <text evidence="2">The sequence shown here is derived from an EMBL/GenBank/DDBJ whole genome shotgun (WGS) entry which is preliminary data.</text>
</comment>
<name>A0AAD7C786_9AGAR</name>